<evidence type="ECO:0000313" key="15">
    <source>
        <dbReference type="Proteomes" id="UP000533482"/>
    </source>
</evidence>
<dbReference type="GO" id="GO:0016887">
    <property type="term" value="F:ATP hydrolysis activity"/>
    <property type="evidence" value="ECO:0007669"/>
    <property type="project" value="InterPro"/>
</dbReference>
<dbReference type="Proteomes" id="UP000487258">
    <property type="component" value="Unassembled WGS sequence"/>
</dbReference>
<dbReference type="InterPro" id="IPR003959">
    <property type="entry name" value="ATPase_AAA_core"/>
</dbReference>
<keyword evidence="2" id="KW-0547">Nucleotide-binding</keyword>
<proteinExistence type="inferred from homology"/>
<dbReference type="AlphaFoldDB" id="A0A0J8XNY7"/>
<dbReference type="InterPro" id="IPR050221">
    <property type="entry name" value="26S_Proteasome_ATPase"/>
</dbReference>
<dbReference type="Proteomes" id="UP000533482">
    <property type="component" value="Unassembled WGS sequence"/>
</dbReference>
<dbReference type="RefSeq" id="WP_000385105.1">
    <property type="nucleotide sequence ID" value="NZ_AP022003.1"/>
</dbReference>
<comment type="caution">
    <text evidence="10">The sequence shown here is derived from an EMBL/GenBank/DDBJ whole genome shotgun (WGS) entry which is preliminary data.</text>
</comment>
<evidence type="ECO:0000313" key="9">
    <source>
        <dbReference type="EMBL" id="PKD87720.1"/>
    </source>
</evidence>
<dbReference type="Proteomes" id="UP001211064">
    <property type="component" value="Unassembled WGS sequence"/>
</dbReference>
<evidence type="ECO:0000313" key="5">
    <source>
        <dbReference type="EMBL" id="EFB2191237.1"/>
    </source>
</evidence>
<dbReference type="PANTHER" id="PTHR23073">
    <property type="entry name" value="26S PROTEASOME REGULATORY SUBUNIT"/>
    <property type="match status" value="1"/>
</dbReference>
<dbReference type="EMBL" id="JANWOR010000134">
    <property type="protein sequence ID" value="MDA4176499.1"/>
    <property type="molecule type" value="Genomic_DNA"/>
</dbReference>
<evidence type="ECO:0000313" key="8">
    <source>
        <dbReference type="EMBL" id="MWL44481.1"/>
    </source>
</evidence>
<reference evidence="10 12" key="2">
    <citation type="submission" date="2019-06" db="EMBL/GenBank/DDBJ databases">
        <title>The presence and diversity of blaCTX-M among Escherichia coli from urban wastewater and feedlot cattle, in Alberta, Canada.</title>
        <authorList>
            <person name="Cormier A.C."/>
            <person name="Chalmer G."/>
            <person name="Cook S.R."/>
            <person name="Zaheer R."/>
            <person name="Hannon S.J."/>
            <person name="Booker C.W."/>
            <person name="Read R."/>
            <person name="Gow S.P."/>
            <person name="Mcallister T.A."/>
            <person name="Boerlin P."/>
        </authorList>
    </citation>
    <scope>NUCLEOTIDE SEQUENCE [LARGE SCALE GENOMIC DNA]</scope>
    <source>
        <strain evidence="10 12">347</strain>
    </source>
</reference>
<evidence type="ECO:0000313" key="12">
    <source>
        <dbReference type="Proteomes" id="UP000324120"/>
    </source>
</evidence>
<protein>
    <submittedName>
        <fullName evidence="10">AAA family ATPase</fullName>
    </submittedName>
    <submittedName>
        <fullName evidence="7">ATP-binding protein</fullName>
    </submittedName>
</protein>
<evidence type="ECO:0000256" key="3">
    <source>
        <dbReference type="ARBA" id="ARBA00022840"/>
    </source>
</evidence>
<reference evidence="9 11" key="1">
    <citation type="submission" date="2017-12" db="EMBL/GenBank/DDBJ databases">
        <title>Rapid rising of carbapenem-resistant Enterobacteriaceae(CRE) and emergence of colistin resistance genemcr-1 in CRE in the hospital of Henan, China.</title>
        <authorList>
            <person name="Sun Q."/>
            <person name="Zhang R."/>
            <person name="Li Y."/>
            <person name="Shen Y."/>
            <person name="Zhang Y."/>
            <person name="Yang J."/>
            <person name="Shu L."/>
            <person name="Zhou H."/>
            <person name="Wang Y."/>
            <person name="Wang B."/>
            <person name="Shen Z."/>
        </authorList>
    </citation>
    <scope>NUCLEOTIDE SEQUENCE [LARGE SCALE GENOMIC DNA]</scope>
    <source>
        <strain evidence="9 11">3512</strain>
    </source>
</reference>
<dbReference type="EMBL" id="WTMY01000012">
    <property type="protein sequence ID" value="MWL44481.1"/>
    <property type="molecule type" value="Genomic_DNA"/>
</dbReference>
<dbReference type="EMBL" id="AASDFP010000004">
    <property type="protein sequence ID" value="EFB2191237.1"/>
    <property type="molecule type" value="Genomic_DNA"/>
</dbReference>
<evidence type="ECO:0000313" key="6">
    <source>
        <dbReference type="EMBL" id="EFE8672941.1"/>
    </source>
</evidence>
<dbReference type="Gene3D" id="1.10.8.60">
    <property type="match status" value="1"/>
</dbReference>
<evidence type="ECO:0000313" key="7">
    <source>
        <dbReference type="EMBL" id="MDA4176499.1"/>
    </source>
</evidence>
<dbReference type="SMART" id="SM00382">
    <property type="entry name" value="AAA"/>
    <property type="match status" value="1"/>
</dbReference>
<organism evidence="10 12">
    <name type="scientific">Escherichia coli</name>
    <dbReference type="NCBI Taxonomy" id="562"/>
    <lineage>
        <taxon>Bacteria</taxon>
        <taxon>Pseudomonadati</taxon>
        <taxon>Pseudomonadota</taxon>
        <taxon>Gammaproteobacteria</taxon>
        <taxon>Enterobacterales</taxon>
        <taxon>Enterobacteriaceae</taxon>
        <taxon>Escherichia</taxon>
    </lineage>
</organism>
<accession>A0A0J8XNY7</accession>
<evidence type="ECO:0000313" key="13">
    <source>
        <dbReference type="Proteomes" id="UP000487258"/>
    </source>
</evidence>
<dbReference type="InterPro" id="IPR003593">
    <property type="entry name" value="AAA+_ATPase"/>
</dbReference>
<dbReference type="Pfam" id="PF00004">
    <property type="entry name" value="AAA"/>
    <property type="match status" value="1"/>
</dbReference>
<keyword evidence="3 7" id="KW-0067">ATP-binding</keyword>
<dbReference type="InterPro" id="IPR049954">
    <property type="entry name" value="IteA-like"/>
</dbReference>
<evidence type="ECO:0000259" key="4">
    <source>
        <dbReference type="SMART" id="SM00382"/>
    </source>
</evidence>
<dbReference type="Gene3D" id="3.40.50.300">
    <property type="entry name" value="P-loop containing nucleotide triphosphate hydrolases"/>
    <property type="match status" value="1"/>
</dbReference>
<evidence type="ECO:0000256" key="1">
    <source>
        <dbReference type="ARBA" id="ARBA00006914"/>
    </source>
</evidence>
<evidence type="ECO:0000313" key="14">
    <source>
        <dbReference type="Proteomes" id="UP000519859"/>
    </source>
</evidence>
<dbReference type="Proteomes" id="UP000233549">
    <property type="component" value="Unassembled WGS sequence"/>
</dbReference>
<evidence type="ECO:0000313" key="11">
    <source>
        <dbReference type="Proteomes" id="UP000233549"/>
    </source>
</evidence>
<dbReference type="Proteomes" id="UP000324120">
    <property type="component" value="Unassembled WGS sequence"/>
</dbReference>
<gene>
    <name evidence="9" type="ORF">CWS33_19420</name>
    <name evidence="6" type="ORF">F7N46_07285</name>
    <name evidence="5" type="ORF">FIJ20_03190</name>
    <name evidence="10" type="ORF">FKO60_08270</name>
    <name evidence="8" type="ORF">GQM04_02805</name>
    <name evidence="7" type="ORF">NY836_03555</name>
</gene>
<reference evidence="8 13" key="4">
    <citation type="submission" date="2019-12" db="EMBL/GenBank/DDBJ databases">
        <title>Enteriobacteria Tanzani isolates_10432.</title>
        <authorList>
            <person name="Subbiah M."/>
            <person name="Call D."/>
        </authorList>
    </citation>
    <scope>NUCLEOTIDE SEQUENCE [LARGE SCALE GENOMIC DNA]</scope>
    <source>
        <strain evidence="8 13">10432wF6</strain>
    </source>
</reference>
<reference evidence="5 14" key="3">
    <citation type="submission" date="2019-06" db="EMBL/GenBank/DDBJ databases">
        <authorList>
            <consortium name="NARMS: The National Antimicrobial Resistance Monitoring System"/>
        </authorList>
    </citation>
    <scope>NUCLEOTIDE SEQUENCE [LARGE SCALE GENOMIC DNA]</scope>
    <source>
        <strain evidence="5 14">FSIS11921886</strain>
        <strain evidence="6 15">FSIS11923834</strain>
    </source>
</reference>
<evidence type="ECO:0000256" key="2">
    <source>
        <dbReference type="ARBA" id="ARBA00022741"/>
    </source>
</evidence>
<dbReference type="NCBIfam" id="NF042959">
    <property type="entry name" value="IteA_antiphage"/>
    <property type="match status" value="1"/>
</dbReference>
<evidence type="ECO:0000313" key="10">
    <source>
        <dbReference type="EMBL" id="TZE49467.1"/>
    </source>
</evidence>
<dbReference type="InterPro" id="IPR027417">
    <property type="entry name" value="P-loop_NTPase"/>
</dbReference>
<dbReference type="EMBL" id="AASOHJ010000007">
    <property type="protein sequence ID" value="EFE8672941.1"/>
    <property type="molecule type" value="Genomic_DNA"/>
</dbReference>
<sequence length="384" mass="43089">MDYLSEVLKIIEGATKANASMASNYAGLLADKLEQKGEVKQARMIRERLLRAPQALAGAQRAGGGISLGSLPVDIDSRLNTVDVSYPKLDSSEIFLPAAISTRVEEFITNVQRYDEFVKADAALPSRMLVYGKPGTGKTMLSKYIATRLDFPLLTVRCDTLISSLLGQTSKNLRQVFDYVMQRPSVLFLDEFDALAGARGNERDIGELQRVVISLLQNMDAASEDTVIIASTNHEQLLDPAIWRRFSFRIPMPLPDIHQRELIWKNRLKNMICSDLDLSDLSRKSEGLSGAIIEQVSLDARRDAVIEGASVINHHKLYRRLYLAQSLMEGVNLSTYEDEIRWLRSKDKKLFSIRVLANLYKLTSRVISNILKESGAYEQKGYTV</sequence>
<dbReference type="Proteomes" id="UP000519859">
    <property type="component" value="Unassembled WGS sequence"/>
</dbReference>
<reference evidence="7" key="5">
    <citation type="submission" date="2022-08" db="EMBL/GenBank/DDBJ databases">
        <title>Genome sequencing of human pathogens.</title>
        <authorList>
            <person name="Cao X."/>
        </authorList>
    </citation>
    <scope>NUCLEOTIDE SEQUENCE</scope>
    <source>
        <strain evidence="7">EC16126</strain>
    </source>
</reference>
<name>A0A0J8XNY7_ECOLX</name>
<dbReference type="CDD" id="cd19481">
    <property type="entry name" value="RecA-like_protease"/>
    <property type="match status" value="1"/>
</dbReference>
<dbReference type="SUPFAM" id="SSF52540">
    <property type="entry name" value="P-loop containing nucleoside triphosphate hydrolases"/>
    <property type="match status" value="1"/>
</dbReference>
<dbReference type="GO" id="GO:0005524">
    <property type="term" value="F:ATP binding"/>
    <property type="evidence" value="ECO:0007669"/>
    <property type="project" value="UniProtKB-KW"/>
</dbReference>
<comment type="similarity">
    <text evidence="1">Belongs to the AAA ATPase family.</text>
</comment>
<dbReference type="EMBL" id="VHKY01000004">
    <property type="protein sequence ID" value="TZE49467.1"/>
    <property type="molecule type" value="Genomic_DNA"/>
</dbReference>
<dbReference type="EMBL" id="PITP01000021">
    <property type="protein sequence ID" value="PKD87720.1"/>
    <property type="molecule type" value="Genomic_DNA"/>
</dbReference>
<feature type="domain" description="AAA+ ATPase" evidence="4">
    <location>
        <begin position="124"/>
        <end position="256"/>
    </location>
</feature>